<dbReference type="RefSeq" id="WP_202973446.1">
    <property type="nucleotide sequence ID" value="NZ_NIGF01000003.1"/>
</dbReference>
<evidence type="ECO:0000256" key="1">
    <source>
        <dbReference type="ARBA" id="ARBA00008635"/>
    </source>
</evidence>
<accession>A0A2S8SVZ4</accession>
<dbReference type="PANTHER" id="PTHR37302">
    <property type="entry name" value="SLR1116 PROTEIN"/>
    <property type="match status" value="1"/>
</dbReference>
<dbReference type="Pfam" id="PF05163">
    <property type="entry name" value="DinB"/>
    <property type="match status" value="1"/>
</dbReference>
<feature type="binding site" evidence="3">
    <location>
        <position position="55"/>
    </location>
    <ligand>
        <name>a divalent metal cation</name>
        <dbReference type="ChEBI" id="CHEBI:60240"/>
    </ligand>
</feature>
<organism evidence="4 5">
    <name type="scientific">Abditibacterium utsteinense</name>
    <dbReference type="NCBI Taxonomy" id="1960156"/>
    <lineage>
        <taxon>Bacteria</taxon>
        <taxon>Pseudomonadati</taxon>
        <taxon>Abditibacteriota</taxon>
        <taxon>Abditibacteriia</taxon>
        <taxon>Abditibacteriales</taxon>
        <taxon>Abditibacteriaceae</taxon>
        <taxon>Abditibacterium</taxon>
    </lineage>
</organism>
<evidence type="ECO:0000313" key="5">
    <source>
        <dbReference type="Proteomes" id="UP000237684"/>
    </source>
</evidence>
<name>A0A2S8SVZ4_9BACT</name>
<dbReference type="AlphaFoldDB" id="A0A2S8SVZ4"/>
<reference evidence="4 5" key="1">
    <citation type="journal article" date="2018" name="Syst. Appl. Microbiol.">
        <title>Abditibacterium utsteinense sp. nov., the first cultivated member of candidate phylum FBP, isolated from ice-free Antarctic soil samples.</title>
        <authorList>
            <person name="Tahon G."/>
            <person name="Tytgat B."/>
            <person name="Lebbe L."/>
            <person name="Carlier A."/>
            <person name="Willems A."/>
        </authorList>
    </citation>
    <scope>NUCLEOTIDE SEQUENCE [LARGE SCALE GENOMIC DNA]</scope>
    <source>
        <strain evidence="4 5">LMG 29911</strain>
    </source>
</reference>
<dbReference type="Proteomes" id="UP000237684">
    <property type="component" value="Unassembled WGS sequence"/>
</dbReference>
<comment type="similarity">
    <text evidence="1">Belongs to the DinB family.</text>
</comment>
<dbReference type="PANTHER" id="PTHR37302:SF1">
    <property type="entry name" value="PROTEIN DINB"/>
    <property type="match status" value="1"/>
</dbReference>
<dbReference type="Gene3D" id="1.20.120.450">
    <property type="entry name" value="dinb family like domain"/>
    <property type="match status" value="1"/>
</dbReference>
<dbReference type="GO" id="GO:0046872">
    <property type="term" value="F:metal ion binding"/>
    <property type="evidence" value="ECO:0007669"/>
    <property type="project" value="UniProtKB-KW"/>
</dbReference>
<keyword evidence="2 3" id="KW-0479">Metal-binding</keyword>
<evidence type="ECO:0000313" key="4">
    <source>
        <dbReference type="EMBL" id="PQV64964.1"/>
    </source>
</evidence>
<comment type="caution">
    <text evidence="4">The sequence shown here is derived from an EMBL/GenBank/DDBJ whole genome shotgun (WGS) entry which is preliminary data.</text>
</comment>
<proteinExistence type="inferred from homology"/>
<dbReference type="SUPFAM" id="SSF109854">
    <property type="entry name" value="DinB/YfiT-like putative metalloenzymes"/>
    <property type="match status" value="1"/>
</dbReference>
<evidence type="ECO:0000256" key="2">
    <source>
        <dbReference type="ARBA" id="ARBA00022723"/>
    </source>
</evidence>
<dbReference type="FunCoup" id="A0A2S8SVZ4">
    <property type="interactions" value="28"/>
</dbReference>
<evidence type="ECO:0000256" key="3">
    <source>
        <dbReference type="PIRSR" id="PIRSR607837-1"/>
    </source>
</evidence>
<dbReference type="EMBL" id="NIGF01000003">
    <property type="protein sequence ID" value="PQV64964.1"/>
    <property type="molecule type" value="Genomic_DNA"/>
</dbReference>
<dbReference type="InParanoid" id="A0A2S8SVZ4"/>
<keyword evidence="5" id="KW-1185">Reference proteome</keyword>
<sequence>MPNPTFDATRIYVQMARYNTWMNEKLLAECSKTSDEQRKTERSVPFHSLHGLWNHLLLTNKSWLGRFNNQPFPMKSLDEILFEDWDELQAEHARTDALIASFAATLTPEILDSTLKFVRMGEARELPYFLAVSHLFNHQTHHRGQITAVMEQIGLDCGVTDLGAMPMMIGLG</sequence>
<feature type="binding site" evidence="3">
    <location>
        <position position="138"/>
    </location>
    <ligand>
        <name>a divalent metal cation</name>
        <dbReference type="ChEBI" id="CHEBI:60240"/>
    </ligand>
</feature>
<dbReference type="InterPro" id="IPR007837">
    <property type="entry name" value="DinB"/>
</dbReference>
<dbReference type="InterPro" id="IPR034660">
    <property type="entry name" value="DinB/YfiT-like"/>
</dbReference>
<feature type="binding site" evidence="3">
    <location>
        <position position="142"/>
    </location>
    <ligand>
        <name>a divalent metal cation</name>
        <dbReference type="ChEBI" id="CHEBI:60240"/>
    </ligand>
</feature>
<protein>
    <submittedName>
        <fullName evidence="4">Putative damage-inducible protein DinB (Forms a four-helix bundle)</fullName>
    </submittedName>
</protein>
<gene>
    <name evidence="4" type="ORF">B1R32_103234</name>
</gene>